<keyword evidence="3" id="KW-1185">Reference proteome</keyword>
<feature type="transmembrane region" description="Helical" evidence="1">
    <location>
        <begin position="90"/>
        <end position="108"/>
    </location>
</feature>
<keyword evidence="1" id="KW-0812">Transmembrane</keyword>
<feature type="transmembrane region" description="Helical" evidence="1">
    <location>
        <begin position="62"/>
        <end position="84"/>
    </location>
</feature>
<dbReference type="EMBL" id="CP013118">
    <property type="protein sequence ID" value="ALO16051.1"/>
    <property type="molecule type" value="Genomic_DNA"/>
</dbReference>
<organism evidence="2 3">
    <name type="scientific">Salinivirga cyanobacteriivorans</name>
    <dbReference type="NCBI Taxonomy" id="1307839"/>
    <lineage>
        <taxon>Bacteria</taxon>
        <taxon>Pseudomonadati</taxon>
        <taxon>Bacteroidota</taxon>
        <taxon>Bacteroidia</taxon>
        <taxon>Bacteroidales</taxon>
        <taxon>Salinivirgaceae</taxon>
        <taxon>Salinivirga</taxon>
    </lineage>
</organism>
<evidence type="ECO:0008006" key="4">
    <source>
        <dbReference type="Google" id="ProtNLM"/>
    </source>
</evidence>
<reference evidence="2 3" key="1">
    <citation type="submission" date="2015-11" db="EMBL/GenBank/DDBJ databases">
        <title>Description and complete genome sequence of a novel strain predominating in hypersaline microbial mats and representing a new family of the Bacteriodetes phylum.</title>
        <authorList>
            <person name="Spring S."/>
            <person name="Bunk B."/>
            <person name="Sproer C."/>
            <person name="Klenk H.-P."/>
        </authorList>
    </citation>
    <scope>NUCLEOTIDE SEQUENCE [LARGE SCALE GENOMIC DNA]</scope>
    <source>
        <strain evidence="2 3">L21-Spi-D4</strain>
    </source>
</reference>
<evidence type="ECO:0000256" key="1">
    <source>
        <dbReference type="SAM" id="Phobius"/>
    </source>
</evidence>
<evidence type="ECO:0000313" key="3">
    <source>
        <dbReference type="Proteomes" id="UP000064893"/>
    </source>
</evidence>
<keyword evidence="1" id="KW-0472">Membrane</keyword>
<dbReference type="KEGG" id="blq:L21SP5_02423"/>
<keyword evidence="1" id="KW-1133">Transmembrane helix</keyword>
<name>A0A0S2I0Z8_9BACT</name>
<sequence length="187" mass="21256">MWIRGNILLSRQMNITELGKRFPEGETEINEQKVVINTRNIPFFAEHKLHLKPNKNKLHYKLYVPSLGPLIFFMYLAVIFLAGFTNWRMLVVGSIIVTGIAFAIYVINDKGARNYLHKHIDSIAEENIITTEHIAGEGQCPACKTQINPYSKVCPECGLHIKNAKKPGSQYNNTAPGKAKIHYHLKK</sequence>
<accession>A0A0S2I0Z8</accession>
<dbReference type="AlphaFoldDB" id="A0A0S2I0Z8"/>
<protein>
    <recommendedName>
        <fullName evidence="4">Zinc-ribbon domain-containing protein</fullName>
    </recommendedName>
</protein>
<gene>
    <name evidence="2" type="ORF">L21SP5_02423</name>
</gene>
<evidence type="ECO:0000313" key="2">
    <source>
        <dbReference type="EMBL" id="ALO16051.1"/>
    </source>
</evidence>
<dbReference type="STRING" id="1307839.L21SP5_02423"/>
<dbReference type="Proteomes" id="UP000064893">
    <property type="component" value="Chromosome"/>
</dbReference>
<proteinExistence type="predicted"/>